<feature type="domain" description="Transglycosylase SLT" evidence="6">
    <location>
        <begin position="14"/>
        <end position="104"/>
    </location>
</feature>
<name>A0ABU2N3A8_9PSEU</name>
<comment type="subcellular location">
    <subcellularLocation>
        <location evidence="1">Secreted</location>
    </subcellularLocation>
</comment>
<gene>
    <name evidence="7" type="ORF">RM445_02580</name>
</gene>
<organism evidence="7 8">
    <name type="scientific">Pseudonocardia charpentierae</name>
    <dbReference type="NCBI Taxonomy" id="3075545"/>
    <lineage>
        <taxon>Bacteria</taxon>
        <taxon>Bacillati</taxon>
        <taxon>Actinomycetota</taxon>
        <taxon>Actinomycetes</taxon>
        <taxon>Pseudonocardiales</taxon>
        <taxon>Pseudonocardiaceae</taxon>
        <taxon>Pseudonocardia</taxon>
    </lineage>
</organism>
<dbReference type="InterPro" id="IPR043992">
    <property type="entry name" value="SLT_3"/>
</dbReference>
<feature type="region of interest" description="Disordered" evidence="5">
    <location>
        <begin position="262"/>
        <end position="349"/>
    </location>
</feature>
<dbReference type="InterPro" id="IPR028974">
    <property type="entry name" value="TSP_type-3_rpt"/>
</dbReference>
<dbReference type="InterPro" id="IPR059100">
    <property type="entry name" value="TSP3_bac"/>
</dbReference>
<dbReference type="EMBL" id="JAVREJ010000001">
    <property type="protein sequence ID" value="MDT0348407.1"/>
    <property type="molecule type" value="Genomic_DNA"/>
</dbReference>
<dbReference type="Pfam" id="PF18896">
    <property type="entry name" value="SLT_3"/>
    <property type="match status" value="1"/>
</dbReference>
<dbReference type="SUPFAM" id="SSF53955">
    <property type="entry name" value="Lysozyme-like"/>
    <property type="match status" value="1"/>
</dbReference>
<accession>A0ABU2N3A8</accession>
<evidence type="ECO:0000256" key="3">
    <source>
        <dbReference type="ARBA" id="ARBA00022729"/>
    </source>
</evidence>
<keyword evidence="4" id="KW-0106">Calcium</keyword>
<keyword evidence="2" id="KW-0964">Secreted</keyword>
<dbReference type="RefSeq" id="WP_311554301.1">
    <property type="nucleotide sequence ID" value="NZ_JAVREJ010000001.1"/>
</dbReference>
<dbReference type="PANTHER" id="PTHR37467">
    <property type="entry name" value="EXPORTED CALCIUM-BINDING GLYCOPROTEIN-RELATED"/>
    <property type="match status" value="1"/>
</dbReference>
<evidence type="ECO:0000256" key="5">
    <source>
        <dbReference type="SAM" id="MobiDB-lite"/>
    </source>
</evidence>
<feature type="compositionally biased region" description="Gly residues" evidence="5">
    <location>
        <begin position="331"/>
        <end position="342"/>
    </location>
</feature>
<dbReference type="SUPFAM" id="SSF103647">
    <property type="entry name" value="TSP type-3 repeat"/>
    <property type="match status" value="2"/>
</dbReference>
<keyword evidence="8" id="KW-1185">Reference proteome</keyword>
<sequence length="349" mass="34870">MATLSSSQIYTLLLQGGFSPDKARLMTAIAQAESSRNPGAIGDVALQNGTWGPSVGLFQIRTLKSETGTGSDRDIQRLLNNPAEQVRAAMKISDGGSNLRPWSTYTNGAYLKFLNEPLQAGAALPSTFGAGAAPYGAGPYGAGPYGAGSAAFAAGMNGAGTNSVGASSADPFAMAPVPQPSGITDQDGDGLTDDFEKLFGTDATKGDSDGDGLTDAYETSISHTDALSADTDRDGLTDAAEVAAGSDGGRAPVPAAARAAGFGGTADLDTDGDGLSDGYEQKIGTDPTLADSDRDGLADGNEIARGLNPRLLDSDNDGLADGFAAEHDLGGPAGPGGPGAGGVLDPHLL</sequence>
<evidence type="ECO:0000313" key="7">
    <source>
        <dbReference type="EMBL" id="MDT0348407.1"/>
    </source>
</evidence>
<dbReference type="PANTHER" id="PTHR37467:SF1">
    <property type="entry name" value="EXPORTED CALCIUM-BINDING GLYCOPROTEIN"/>
    <property type="match status" value="1"/>
</dbReference>
<dbReference type="InterPro" id="IPR023346">
    <property type="entry name" value="Lysozyme-like_dom_sf"/>
</dbReference>
<evidence type="ECO:0000256" key="2">
    <source>
        <dbReference type="ARBA" id="ARBA00022525"/>
    </source>
</evidence>
<dbReference type="InterPro" id="IPR053180">
    <property type="entry name" value="Ca-binding_acidic-repeat"/>
</dbReference>
<dbReference type="Pfam" id="PF18884">
    <property type="entry name" value="TSP3_bac"/>
    <property type="match status" value="4"/>
</dbReference>
<dbReference type="Proteomes" id="UP001183202">
    <property type="component" value="Unassembled WGS sequence"/>
</dbReference>
<dbReference type="Gene3D" id="4.10.1080.10">
    <property type="entry name" value="TSP type-3 repeat"/>
    <property type="match status" value="1"/>
</dbReference>
<comment type="caution">
    <text evidence="7">The sequence shown here is derived from an EMBL/GenBank/DDBJ whole genome shotgun (WGS) entry which is preliminary data.</text>
</comment>
<reference evidence="8" key="1">
    <citation type="submission" date="2023-07" db="EMBL/GenBank/DDBJ databases">
        <title>30 novel species of actinomycetes from the DSMZ collection.</title>
        <authorList>
            <person name="Nouioui I."/>
        </authorList>
    </citation>
    <scope>NUCLEOTIDE SEQUENCE [LARGE SCALE GENOMIC DNA]</scope>
    <source>
        <strain evidence="8">DSM 45834</strain>
    </source>
</reference>
<keyword evidence="3" id="KW-0732">Signal</keyword>
<evidence type="ECO:0000259" key="6">
    <source>
        <dbReference type="Pfam" id="PF18896"/>
    </source>
</evidence>
<evidence type="ECO:0000256" key="1">
    <source>
        <dbReference type="ARBA" id="ARBA00004613"/>
    </source>
</evidence>
<proteinExistence type="predicted"/>
<protein>
    <recommendedName>
        <fullName evidence="6">Transglycosylase SLT domain-containing protein</fullName>
    </recommendedName>
</protein>
<evidence type="ECO:0000313" key="8">
    <source>
        <dbReference type="Proteomes" id="UP001183202"/>
    </source>
</evidence>
<evidence type="ECO:0000256" key="4">
    <source>
        <dbReference type="ARBA" id="ARBA00022837"/>
    </source>
</evidence>